<reference evidence="4 5" key="1">
    <citation type="journal article" date="2012" name="Genome Biol.">
        <title>The genome of the polar eukaryotic microalga coccomyxa subellipsoidea reveals traits of cold adaptation.</title>
        <authorList>
            <person name="Blanc G."/>
            <person name="Agarkova I."/>
            <person name="Grimwood J."/>
            <person name="Kuo A."/>
            <person name="Brueggeman A."/>
            <person name="Dunigan D."/>
            <person name="Gurnon J."/>
            <person name="Ladunga I."/>
            <person name="Lindquist E."/>
            <person name="Lucas S."/>
            <person name="Pangilinan J."/>
            <person name="Proschold T."/>
            <person name="Salamov A."/>
            <person name="Schmutz J."/>
            <person name="Weeks D."/>
            <person name="Yamada T."/>
            <person name="Claverie J.M."/>
            <person name="Grigoriev I."/>
            <person name="Van Etten J."/>
            <person name="Lomsadze A."/>
            <person name="Borodovsky M."/>
        </authorList>
    </citation>
    <scope>NUCLEOTIDE SEQUENCE [LARGE SCALE GENOMIC DNA]</scope>
    <source>
        <strain evidence="4 5">C-169</strain>
    </source>
</reference>
<dbReference type="CDD" id="cd12320">
    <property type="entry name" value="RRM6_RBM19_RRM5_MRD1"/>
    <property type="match status" value="1"/>
</dbReference>
<dbReference type="InterPro" id="IPR012677">
    <property type="entry name" value="Nucleotide-bd_a/b_plait_sf"/>
</dbReference>
<feature type="compositionally biased region" description="Basic and acidic residues" evidence="2">
    <location>
        <begin position="103"/>
        <end position="119"/>
    </location>
</feature>
<dbReference type="CDD" id="cd12318">
    <property type="entry name" value="RRM5_RBM19_like"/>
    <property type="match status" value="1"/>
</dbReference>
<dbReference type="SUPFAM" id="SSF54928">
    <property type="entry name" value="RNA-binding domain, RBD"/>
    <property type="match status" value="4"/>
</dbReference>
<feature type="domain" description="RRM" evidence="3">
    <location>
        <begin position="529"/>
        <end position="601"/>
    </location>
</feature>
<dbReference type="InterPro" id="IPR035979">
    <property type="entry name" value="RBD_domain_sf"/>
</dbReference>
<dbReference type="EMBL" id="AGSI01000022">
    <property type="protein sequence ID" value="EIE18725.1"/>
    <property type="molecule type" value="Genomic_DNA"/>
</dbReference>
<evidence type="ECO:0000259" key="3">
    <source>
        <dbReference type="PROSITE" id="PS50102"/>
    </source>
</evidence>
<accession>I0YK06</accession>
<dbReference type="CDD" id="cd12317">
    <property type="entry name" value="RRM4_RBM19_RRM3_MRD1"/>
    <property type="match status" value="1"/>
</dbReference>
<feature type="compositionally biased region" description="Acidic residues" evidence="2">
    <location>
        <begin position="280"/>
        <end position="290"/>
    </location>
</feature>
<dbReference type="RefSeq" id="XP_005643269.1">
    <property type="nucleotide sequence ID" value="XM_005643212.1"/>
</dbReference>
<protein>
    <recommendedName>
        <fullName evidence="3">RRM domain-containing protein</fullName>
    </recommendedName>
</protein>
<feature type="region of interest" description="Disordered" evidence="2">
    <location>
        <begin position="168"/>
        <end position="210"/>
    </location>
</feature>
<feature type="compositionally biased region" description="Low complexity" evidence="2">
    <location>
        <begin position="168"/>
        <end position="178"/>
    </location>
</feature>
<dbReference type="GeneID" id="17036654"/>
<keyword evidence="1" id="KW-0694">RNA-binding</keyword>
<dbReference type="PANTHER" id="PTHR48034">
    <property type="entry name" value="TRANSFORMER-2 SEX-DETERMINING PROTEIN-RELATED"/>
    <property type="match status" value="1"/>
</dbReference>
<dbReference type="InterPro" id="IPR000504">
    <property type="entry name" value="RRM_dom"/>
</dbReference>
<dbReference type="Gene3D" id="3.30.70.330">
    <property type="match status" value="5"/>
</dbReference>
<dbReference type="GO" id="GO:0003723">
    <property type="term" value="F:RNA binding"/>
    <property type="evidence" value="ECO:0007669"/>
    <property type="project" value="UniProtKB-UniRule"/>
</dbReference>
<feature type="region of interest" description="Disordered" evidence="2">
    <location>
        <begin position="853"/>
        <end position="876"/>
    </location>
</feature>
<gene>
    <name evidence="4" type="ORF">COCSUDRAFT_20380</name>
</gene>
<dbReference type="AlphaFoldDB" id="I0YK06"/>
<comment type="caution">
    <text evidence="4">The sequence shown here is derived from an EMBL/GenBank/DDBJ whole genome shotgun (WGS) entry which is preliminary data.</text>
</comment>
<evidence type="ECO:0000256" key="1">
    <source>
        <dbReference type="PROSITE-ProRule" id="PRU00176"/>
    </source>
</evidence>
<feature type="region of interest" description="Disordered" evidence="2">
    <location>
        <begin position="272"/>
        <end position="310"/>
    </location>
</feature>
<dbReference type="STRING" id="574566.I0YK06"/>
<keyword evidence="5" id="KW-1185">Reference proteome</keyword>
<dbReference type="Proteomes" id="UP000007264">
    <property type="component" value="Unassembled WGS sequence"/>
</dbReference>
<dbReference type="InterPro" id="IPR050441">
    <property type="entry name" value="RBM"/>
</dbReference>
<sequence>MTSRICVKGLPKQCSDQQLREHFSEKGDITDAKIMRTEDGHSRQFGFVGFRSVAEAQAAVKYFNRSFMGAQRLTVEFAEKFRGSHLPRAWSKYTEGSSRYQKLHQDEENEEKPKGVRELKKLKKQQRMGGTAPEEEDPKLAEFLQLMQPRRAGAIWSNEDTELAAAAAQTRTAAGKAGSTAPEASNGGEALAGDRRQASKGGKMQAVPAQKDAAVVDTGVSDMDYLRSRVTGNFDESASDEDNLEDEDAGIEGAVSITYAIERKAVHAGDVAAQQAGAEASDDSDGDELDLDRMGSHGKAGTNIGGEGSAAEEVRAQTKEARIEETGRLFVRNLPYSATEADLAEAFGQHGQLSEVHIVVDKATRKSKGFALIQYEEVADAITAKEELDESIFQGRLLHVLPAHRPPPQRSAAQAEARPRTDSLLRKQLACLTSICREGAGNRAAWNTLFMRPDTVAAAVAEHYGVSRAELLDRDASDLPVRMALGETHVIAMTKRALGEAGVDVAALEAAAAAGGRAAAKTAVARSPTTLLVKNLPYTASEAELEETFGKLGAIARLVLPPTRTLALVQFAEAADARRAFKALAYKRFQSVPLYLEWAPADVFSPDAPLQPRLQAQAVVAKKAKKVDTDEPVEVADLPAGDDEAESTTIYVKNLAFATTDATLRAHFDAVVSAAGGSIRAASVAKRKGPDGKPLSSGFGFIECSSEDVAKIAIKKQQGSILDGHKLALQLSLRKVGGKAAKPSAKETAAAADTGKAKGTKLVVRNVAFEATRKDVAALFAPFGQIKSCRLPKKFDGSHRGFAFVDFLTKQEAKSAAEAVAGTHLYGRRLVVEWAEADEAGLDELRAKTAARFRPDEDAAGDQHPAKKQRKNLDFV</sequence>
<evidence type="ECO:0000313" key="5">
    <source>
        <dbReference type="Proteomes" id="UP000007264"/>
    </source>
</evidence>
<feature type="region of interest" description="Disordered" evidence="2">
    <location>
        <begin position="97"/>
        <end position="138"/>
    </location>
</feature>
<dbReference type="KEGG" id="csl:COCSUDRAFT_20380"/>
<dbReference type="eggNOG" id="KOG0110">
    <property type="taxonomic scope" value="Eukaryota"/>
</dbReference>
<feature type="domain" description="RRM" evidence="3">
    <location>
        <begin position="760"/>
        <end position="837"/>
    </location>
</feature>
<dbReference type="PROSITE" id="PS50102">
    <property type="entry name" value="RRM"/>
    <property type="match status" value="5"/>
</dbReference>
<dbReference type="InterPro" id="IPR034423">
    <property type="entry name" value="RBM19_RRM5"/>
</dbReference>
<dbReference type="OrthoDB" id="439639at2759"/>
<organism evidence="4 5">
    <name type="scientific">Coccomyxa subellipsoidea (strain C-169)</name>
    <name type="common">Green microalga</name>
    <dbReference type="NCBI Taxonomy" id="574566"/>
    <lineage>
        <taxon>Eukaryota</taxon>
        <taxon>Viridiplantae</taxon>
        <taxon>Chlorophyta</taxon>
        <taxon>core chlorophytes</taxon>
        <taxon>Trebouxiophyceae</taxon>
        <taxon>Trebouxiophyceae incertae sedis</taxon>
        <taxon>Coccomyxaceae</taxon>
        <taxon>Coccomyxa</taxon>
        <taxon>Coccomyxa subellipsoidea</taxon>
    </lineage>
</organism>
<dbReference type="SMART" id="SM00360">
    <property type="entry name" value="RRM"/>
    <property type="match status" value="5"/>
</dbReference>
<dbReference type="Pfam" id="PF00076">
    <property type="entry name" value="RRM_1"/>
    <property type="match status" value="5"/>
</dbReference>
<evidence type="ECO:0000256" key="2">
    <source>
        <dbReference type="SAM" id="MobiDB-lite"/>
    </source>
</evidence>
<dbReference type="FunFam" id="3.30.70.330:FF:000442">
    <property type="entry name" value="Multiple RNA-binding domain-containing protein 1"/>
    <property type="match status" value="1"/>
</dbReference>
<name>I0YK06_COCSC</name>
<feature type="domain" description="RRM" evidence="3">
    <location>
        <begin position="327"/>
        <end position="405"/>
    </location>
</feature>
<feature type="domain" description="RRM" evidence="3">
    <location>
        <begin position="648"/>
        <end position="734"/>
    </location>
</feature>
<feature type="domain" description="RRM" evidence="3">
    <location>
        <begin position="3"/>
        <end position="80"/>
    </location>
</feature>
<dbReference type="CDD" id="cd12565">
    <property type="entry name" value="RRM1_MRD1"/>
    <property type="match status" value="1"/>
</dbReference>
<proteinExistence type="predicted"/>
<evidence type="ECO:0000313" key="4">
    <source>
        <dbReference type="EMBL" id="EIE18725.1"/>
    </source>
</evidence>